<keyword evidence="3" id="KW-1185">Reference proteome</keyword>
<gene>
    <name evidence="2" type="ORF">CLORY_15540</name>
</gene>
<dbReference type="InterPro" id="IPR053788">
    <property type="entry name" value="CPC_1213-like"/>
</dbReference>
<dbReference type="RefSeq" id="WP_169911562.1">
    <property type="nucleotide sequence ID" value="NZ_MZGV01000012.1"/>
</dbReference>
<evidence type="ECO:0000313" key="3">
    <source>
        <dbReference type="Proteomes" id="UP000190080"/>
    </source>
</evidence>
<dbReference type="Proteomes" id="UP000190080">
    <property type="component" value="Unassembled WGS sequence"/>
</dbReference>
<evidence type="ECO:0000256" key="1">
    <source>
        <dbReference type="SAM" id="MobiDB-lite"/>
    </source>
</evidence>
<sequence>MDEKNKMKVDNNNKKEDRKFKKKNIKHDPQAESARYAFEDKGHIHTDYI</sequence>
<evidence type="ECO:0000313" key="2">
    <source>
        <dbReference type="EMBL" id="OPJ62930.1"/>
    </source>
</evidence>
<dbReference type="EMBL" id="MZGV01000012">
    <property type="protein sequence ID" value="OPJ62930.1"/>
    <property type="molecule type" value="Genomic_DNA"/>
</dbReference>
<accession>A0A1V4ISY5</accession>
<proteinExistence type="predicted"/>
<feature type="compositionally biased region" description="Basic and acidic residues" evidence="1">
    <location>
        <begin position="1"/>
        <end position="19"/>
    </location>
</feature>
<feature type="region of interest" description="Disordered" evidence="1">
    <location>
        <begin position="1"/>
        <end position="38"/>
    </location>
</feature>
<dbReference type="NCBIfam" id="NF040908">
    <property type="entry name" value="CPC_1213_fam"/>
    <property type="match status" value="1"/>
</dbReference>
<reference evidence="2 3" key="1">
    <citation type="submission" date="2017-03" db="EMBL/GenBank/DDBJ databases">
        <title>Genome sequence of Clostridium oryzae DSM 28571.</title>
        <authorList>
            <person name="Poehlein A."/>
            <person name="Daniel R."/>
        </authorList>
    </citation>
    <scope>NUCLEOTIDE SEQUENCE [LARGE SCALE GENOMIC DNA]</scope>
    <source>
        <strain evidence="2 3">DSM 28571</strain>
    </source>
</reference>
<dbReference type="STRING" id="1450648.CLORY_15540"/>
<organism evidence="2 3">
    <name type="scientific">Clostridium oryzae</name>
    <dbReference type="NCBI Taxonomy" id="1450648"/>
    <lineage>
        <taxon>Bacteria</taxon>
        <taxon>Bacillati</taxon>
        <taxon>Bacillota</taxon>
        <taxon>Clostridia</taxon>
        <taxon>Eubacteriales</taxon>
        <taxon>Clostridiaceae</taxon>
        <taxon>Clostridium</taxon>
    </lineage>
</organism>
<dbReference type="AlphaFoldDB" id="A0A1V4ISY5"/>
<comment type="caution">
    <text evidence="2">The sequence shown here is derived from an EMBL/GenBank/DDBJ whole genome shotgun (WGS) entry which is preliminary data.</text>
</comment>
<name>A0A1V4ISY5_9CLOT</name>
<protein>
    <submittedName>
        <fullName evidence="2">Uncharacterized protein</fullName>
    </submittedName>
</protein>